<evidence type="ECO:0000313" key="3">
    <source>
        <dbReference type="Proteomes" id="UP000310158"/>
    </source>
</evidence>
<protein>
    <submittedName>
        <fullName evidence="2">Uncharacterized protein</fullName>
    </submittedName>
</protein>
<comment type="caution">
    <text evidence="2">The sequence shown here is derived from an EMBL/GenBank/DDBJ whole genome shotgun (WGS) entry which is preliminary data.</text>
</comment>
<keyword evidence="3" id="KW-1185">Reference proteome</keyword>
<reference evidence="2 3" key="1">
    <citation type="submission" date="2019-02" db="EMBL/GenBank/DDBJ databases">
        <title>Genome sequencing of the rare red list fungi Bondarzewia mesenterica.</title>
        <authorList>
            <person name="Buettner E."/>
            <person name="Kellner H."/>
        </authorList>
    </citation>
    <scope>NUCLEOTIDE SEQUENCE [LARGE SCALE GENOMIC DNA]</scope>
    <source>
        <strain evidence="2 3">DSM 108281</strain>
    </source>
</reference>
<dbReference type="OrthoDB" id="3219396at2759"/>
<dbReference type="AlphaFoldDB" id="A0A4S4LU09"/>
<dbReference type="EMBL" id="SGPL01000226">
    <property type="protein sequence ID" value="THH15131.1"/>
    <property type="molecule type" value="Genomic_DNA"/>
</dbReference>
<accession>A0A4S4LU09</accession>
<feature type="region of interest" description="Disordered" evidence="1">
    <location>
        <begin position="1"/>
        <end position="21"/>
    </location>
</feature>
<dbReference type="SUPFAM" id="SSF50978">
    <property type="entry name" value="WD40 repeat-like"/>
    <property type="match status" value="1"/>
</dbReference>
<organism evidence="2 3">
    <name type="scientific">Bondarzewia mesenterica</name>
    <dbReference type="NCBI Taxonomy" id="1095465"/>
    <lineage>
        <taxon>Eukaryota</taxon>
        <taxon>Fungi</taxon>
        <taxon>Dikarya</taxon>
        <taxon>Basidiomycota</taxon>
        <taxon>Agaricomycotina</taxon>
        <taxon>Agaricomycetes</taxon>
        <taxon>Russulales</taxon>
        <taxon>Bondarzewiaceae</taxon>
        <taxon>Bondarzewia</taxon>
    </lineage>
</organism>
<dbReference type="InterPro" id="IPR036322">
    <property type="entry name" value="WD40_repeat_dom_sf"/>
</dbReference>
<name>A0A4S4LU09_9AGAM</name>
<gene>
    <name evidence="2" type="ORF">EW146_g5298</name>
</gene>
<feature type="compositionally biased region" description="Polar residues" evidence="1">
    <location>
        <begin position="9"/>
        <end position="20"/>
    </location>
</feature>
<dbReference type="Proteomes" id="UP000310158">
    <property type="component" value="Unassembled WGS sequence"/>
</dbReference>
<evidence type="ECO:0000313" key="2">
    <source>
        <dbReference type="EMBL" id="THH15131.1"/>
    </source>
</evidence>
<dbReference type="Pfam" id="PF25499">
    <property type="entry name" value="Beta-prop_pof12"/>
    <property type="match status" value="1"/>
</dbReference>
<proteinExistence type="predicted"/>
<evidence type="ECO:0000256" key="1">
    <source>
        <dbReference type="SAM" id="MobiDB-lite"/>
    </source>
</evidence>
<sequence>MTGIGMDSIPSSSPGLSDQEQGVPWRTHIILTGTFTIFASSCPSHTPPLALFTPSSRRLVIPITPVRRQHPVQITALAVDQSPPSPGHIRLVVCLSNGEFAVHEMQPVHSNTSVCTHTYNPPARTSRTAPITQAAYHHPLLVTLSQAFHLSIYDLSDGTVKLSYALGSFTLFPPSSLVLSMPEPQFYKLVLTYSTPVYPAHWSVGVTELIISSSPSNSFVPTPLSLMTSAPSAASSPLRLISTRSTRAFDVPSGWIDEAKLRLMHEQWSRKLVHVAGTQTDGKWVILAPDSPPTSSPSRHTYSPASLPLQLYRLSLPSIHAPSAVPKLVFVRHLYGQIGPVAALAVADGRCVSLAVNGSVWVWDLEGGMGTEVAGSAQGAEGGEESDVSQPEAAAIKGTVAFDDRRIITAGVGGIAVRDFDA</sequence>